<dbReference type="SUPFAM" id="SSF52540">
    <property type="entry name" value="P-loop containing nucleoside triphosphate hydrolases"/>
    <property type="match status" value="1"/>
</dbReference>
<sequence>MKNKTKPDHIQSLYLARRVAGYFFKYKFRIILSFISLAIVAACTAGTAFLVKPALDNIFIEKDETSLLFIPILLVVMFALKGFFMFLQKYEMNYCGLKVLEELRNELYAKIICLPTSFFNESQVGMLMSRVVNDVTLIRNSMPEFIRMIRQGITMVGLIGLVIYRDPYLAFWALLVLPLTAWPFVFFGKKLRKIGRKNQKQIATITSLLQETFNGLSVVKAFAAEKLENKKFEEKNAGLVKIAVRGVKYNEMSSPIMELIGAVGMGLVIWYGGSQVIAGKSTPGTFFSFMTGLIMLYEPFKSINSANLSIQRALAGAERVFEILDSKTINVETQGHTVYDHHFQSLCFDHVTFAYPGTEEPALQDITLDIKAGERVAIVGSSGSGKTTLAGLIPRFHDPQTGQILLNNTPLTEFTLESLRKGIGIVSQDAFLFNASIAENIAYSQTNIDPHQIIQAAQAAYAHGFIQELPDGYDTIVGERGVKLSGGQKQRITIARAILKNPSLLIMDEATSALDTESESIVQKALDNLMQGRTSIVIAHRLSTVISADRIVVMNRGEIMDVGKHEELLQRCGVYANLYRIQFESSKADITHQK</sequence>
<evidence type="ECO:0000259" key="9">
    <source>
        <dbReference type="PROSITE" id="PS50929"/>
    </source>
</evidence>
<evidence type="ECO:0000256" key="4">
    <source>
        <dbReference type="ARBA" id="ARBA00022840"/>
    </source>
</evidence>
<feature type="transmembrane region" description="Helical" evidence="7">
    <location>
        <begin position="66"/>
        <end position="87"/>
    </location>
</feature>
<accession>A0A194AEW5</accession>
<keyword evidence="2 7" id="KW-0812">Transmembrane</keyword>
<dbReference type="PANTHER" id="PTHR43394:SF1">
    <property type="entry name" value="ATP-BINDING CASSETTE SUB-FAMILY B MEMBER 10, MITOCHONDRIAL"/>
    <property type="match status" value="1"/>
</dbReference>
<proteinExistence type="predicted"/>
<dbReference type="PROSITE" id="PS50929">
    <property type="entry name" value="ABC_TM1F"/>
    <property type="match status" value="1"/>
</dbReference>
<dbReference type="AlphaFoldDB" id="A0A194AEW5"/>
<gene>
    <name evidence="10" type="ORF">DPF_0002</name>
</gene>
<dbReference type="InterPro" id="IPR003593">
    <property type="entry name" value="AAA+_ATPase"/>
</dbReference>
<reference evidence="11" key="1">
    <citation type="submission" date="2016-06" db="EMBL/GenBank/DDBJ databases">
        <title>Draft genome sequence of Desulfoplanes formicivorans strain Pf12B.</title>
        <authorList>
            <person name="Watanabe M."/>
            <person name="Kojima H."/>
            <person name="Fukui M."/>
        </authorList>
    </citation>
    <scope>NUCLEOTIDE SEQUENCE [LARGE SCALE GENOMIC DNA]</scope>
    <source>
        <strain evidence="11">Pf12B</strain>
    </source>
</reference>
<feature type="transmembrane region" description="Helical" evidence="7">
    <location>
        <begin position="30"/>
        <end position="51"/>
    </location>
</feature>
<evidence type="ECO:0000256" key="3">
    <source>
        <dbReference type="ARBA" id="ARBA00022741"/>
    </source>
</evidence>
<feature type="transmembrane region" description="Helical" evidence="7">
    <location>
        <begin position="148"/>
        <end position="164"/>
    </location>
</feature>
<dbReference type="OrthoDB" id="9760168at2"/>
<keyword evidence="5 7" id="KW-1133">Transmembrane helix</keyword>
<keyword evidence="3" id="KW-0547">Nucleotide-binding</keyword>
<dbReference type="InterPro" id="IPR027417">
    <property type="entry name" value="P-loop_NTPase"/>
</dbReference>
<dbReference type="GO" id="GO:0015421">
    <property type="term" value="F:ABC-type oligopeptide transporter activity"/>
    <property type="evidence" value="ECO:0007669"/>
    <property type="project" value="TreeGrafter"/>
</dbReference>
<dbReference type="STRING" id="1592317.DPF_0002"/>
<dbReference type="CDD" id="cd18552">
    <property type="entry name" value="ABC_6TM_MsbA_like"/>
    <property type="match status" value="1"/>
</dbReference>
<keyword evidence="6 7" id="KW-0472">Membrane</keyword>
<dbReference type="Pfam" id="PF00664">
    <property type="entry name" value="ABC_membrane"/>
    <property type="match status" value="1"/>
</dbReference>
<dbReference type="InterPro" id="IPR036640">
    <property type="entry name" value="ABC1_TM_sf"/>
</dbReference>
<dbReference type="Gene3D" id="1.20.1560.10">
    <property type="entry name" value="ABC transporter type 1, transmembrane domain"/>
    <property type="match status" value="1"/>
</dbReference>
<dbReference type="PANTHER" id="PTHR43394">
    <property type="entry name" value="ATP-DEPENDENT PERMEASE MDL1, MITOCHONDRIAL"/>
    <property type="match status" value="1"/>
</dbReference>
<dbReference type="InterPro" id="IPR017871">
    <property type="entry name" value="ABC_transporter-like_CS"/>
</dbReference>
<protein>
    <submittedName>
        <fullName evidence="10">ABC transporter ATP-binding protein</fullName>
    </submittedName>
</protein>
<dbReference type="InterPro" id="IPR003439">
    <property type="entry name" value="ABC_transporter-like_ATP-bd"/>
</dbReference>
<dbReference type="Pfam" id="PF00005">
    <property type="entry name" value="ABC_tran"/>
    <property type="match status" value="1"/>
</dbReference>
<feature type="transmembrane region" description="Helical" evidence="7">
    <location>
        <begin position="255"/>
        <end position="273"/>
    </location>
</feature>
<organism evidence="10 11">
    <name type="scientific">Desulfoplanes formicivorans</name>
    <dbReference type="NCBI Taxonomy" id="1592317"/>
    <lineage>
        <taxon>Bacteria</taxon>
        <taxon>Pseudomonadati</taxon>
        <taxon>Thermodesulfobacteriota</taxon>
        <taxon>Desulfovibrionia</taxon>
        <taxon>Desulfovibrionales</taxon>
        <taxon>Desulfoplanaceae</taxon>
        <taxon>Desulfoplanes</taxon>
    </lineage>
</organism>
<dbReference type="FunFam" id="3.40.50.300:FF:000218">
    <property type="entry name" value="Multidrug ABC transporter ATP-binding protein"/>
    <property type="match status" value="1"/>
</dbReference>
<dbReference type="GO" id="GO:0005886">
    <property type="term" value="C:plasma membrane"/>
    <property type="evidence" value="ECO:0007669"/>
    <property type="project" value="UniProtKB-SubCell"/>
</dbReference>
<evidence type="ECO:0000256" key="2">
    <source>
        <dbReference type="ARBA" id="ARBA00022692"/>
    </source>
</evidence>
<feature type="domain" description="ABC transmembrane type-1" evidence="9">
    <location>
        <begin position="31"/>
        <end position="312"/>
    </location>
</feature>
<dbReference type="InterPro" id="IPR011527">
    <property type="entry name" value="ABC1_TM_dom"/>
</dbReference>
<dbReference type="PROSITE" id="PS00211">
    <property type="entry name" value="ABC_TRANSPORTER_1"/>
    <property type="match status" value="1"/>
</dbReference>
<evidence type="ECO:0000256" key="1">
    <source>
        <dbReference type="ARBA" id="ARBA00004651"/>
    </source>
</evidence>
<dbReference type="Proteomes" id="UP000095200">
    <property type="component" value="Unassembled WGS sequence"/>
</dbReference>
<dbReference type="GO" id="GO:0016887">
    <property type="term" value="F:ATP hydrolysis activity"/>
    <property type="evidence" value="ECO:0007669"/>
    <property type="project" value="InterPro"/>
</dbReference>
<evidence type="ECO:0000313" key="10">
    <source>
        <dbReference type="EMBL" id="GAU07324.1"/>
    </source>
</evidence>
<dbReference type="RefSeq" id="WP_069856675.1">
    <property type="nucleotide sequence ID" value="NZ_BDFE01000001.1"/>
</dbReference>
<evidence type="ECO:0000259" key="8">
    <source>
        <dbReference type="PROSITE" id="PS50893"/>
    </source>
</evidence>
<evidence type="ECO:0000256" key="7">
    <source>
        <dbReference type="SAM" id="Phobius"/>
    </source>
</evidence>
<comment type="caution">
    <text evidence="10">The sequence shown here is derived from an EMBL/GenBank/DDBJ whole genome shotgun (WGS) entry which is preliminary data.</text>
</comment>
<dbReference type="EMBL" id="BDFE01000001">
    <property type="protein sequence ID" value="GAU07324.1"/>
    <property type="molecule type" value="Genomic_DNA"/>
</dbReference>
<dbReference type="SUPFAM" id="SSF90123">
    <property type="entry name" value="ABC transporter transmembrane region"/>
    <property type="match status" value="1"/>
</dbReference>
<dbReference type="PROSITE" id="PS50893">
    <property type="entry name" value="ABC_TRANSPORTER_2"/>
    <property type="match status" value="1"/>
</dbReference>
<name>A0A194AEW5_9BACT</name>
<feature type="domain" description="ABC transporter" evidence="8">
    <location>
        <begin position="346"/>
        <end position="581"/>
    </location>
</feature>
<evidence type="ECO:0000256" key="6">
    <source>
        <dbReference type="ARBA" id="ARBA00023136"/>
    </source>
</evidence>
<comment type="subcellular location">
    <subcellularLocation>
        <location evidence="1">Cell membrane</location>
        <topology evidence="1">Multi-pass membrane protein</topology>
    </subcellularLocation>
</comment>
<feature type="transmembrane region" description="Helical" evidence="7">
    <location>
        <begin position="170"/>
        <end position="188"/>
    </location>
</feature>
<keyword evidence="11" id="KW-1185">Reference proteome</keyword>
<dbReference type="InterPro" id="IPR039421">
    <property type="entry name" value="Type_1_exporter"/>
</dbReference>
<keyword evidence="4 10" id="KW-0067">ATP-binding</keyword>
<dbReference type="Gene3D" id="3.40.50.300">
    <property type="entry name" value="P-loop containing nucleotide triphosphate hydrolases"/>
    <property type="match status" value="1"/>
</dbReference>
<evidence type="ECO:0000256" key="5">
    <source>
        <dbReference type="ARBA" id="ARBA00022989"/>
    </source>
</evidence>
<evidence type="ECO:0000313" key="11">
    <source>
        <dbReference type="Proteomes" id="UP000095200"/>
    </source>
</evidence>
<dbReference type="GO" id="GO:0005524">
    <property type="term" value="F:ATP binding"/>
    <property type="evidence" value="ECO:0007669"/>
    <property type="project" value="UniProtKB-KW"/>
</dbReference>
<dbReference type="SMART" id="SM00382">
    <property type="entry name" value="AAA"/>
    <property type="match status" value="1"/>
</dbReference>